<organism evidence="2">
    <name type="scientific">viral metagenome</name>
    <dbReference type="NCBI Taxonomy" id="1070528"/>
    <lineage>
        <taxon>unclassified sequences</taxon>
        <taxon>metagenomes</taxon>
        <taxon>organismal metagenomes</taxon>
    </lineage>
</organism>
<proteinExistence type="predicted"/>
<accession>A0A6C0BT51</accession>
<dbReference type="EMBL" id="MN739246">
    <property type="protein sequence ID" value="QHS95240.1"/>
    <property type="molecule type" value="Genomic_DNA"/>
</dbReference>
<feature type="transmembrane region" description="Helical" evidence="1">
    <location>
        <begin position="104"/>
        <end position="125"/>
    </location>
</feature>
<evidence type="ECO:0000313" key="2">
    <source>
        <dbReference type="EMBL" id="QHS95240.1"/>
    </source>
</evidence>
<keyword evidence="1" id="KW-1133">Transmembrane helix</keyword>
<feature type="transmembrane region" description="Helical" evidence="1">
    <location>
        <begin position="66"/>
        <end position="92"/>
    </location>
</feature>
<protein>
    <submittedName>
        <fullName evidence="2">Uncharacterized protein</fullName>
    </submittedName>
</protein>
<keyword evidence="1" id="KW-0812">Transmembrane</keyword>
<name>A0A6C0BT51_9ZZZZ</name>
<sequence>MGSLNEPINNIETKFNDKLGHSEKICYLKPKLFSQLISVLIIFDALMFFTQTFFRWGAPCFLWWNYISTTITFLLGHGIRLIGIPIGIFGFYSIRRKNLDGIRLLFFFLLFSSFISALDIFLSLFEVHNVCNSKEIKEWNDCSHEWGKQEYICINDNNIECLVGLVYDNMERDKQKCLENNCRYIKNTNLVKPQCCDDSLWNYHNPCSRDPQIRNKIFDTNWCENFSDFYDIGVQFATSAILLGFTYVVHSYKILMNEDLKFTPNPMGEE</sequence>
<keyword evidence="1" id="KW-0472">Membrane</keyword>
<feature type="transmembrane region" description="Helical" evidence="1">
    <location>
        <begin position="32"/>
        <end position="54"/>
    </location>
</feature>
<reference evidence="2" key="1">
    <citation type="journal article" date="2020" name="Nature">
        <title>Giant virus diversity and host interactions through global metagenomics.</title>
        <authorList>
            <person name="Schulz F."/>
            <person name="Roux S."/>
            <person name="Paez-Espino D."/>
            <person name="Jungbluth S."/>
            <person name="Walsh D.A."/>
            <person name="Denef V.J."/>
            <person name="McMahon K.D."/>
            <person name="Konstantinidis K.T."/>
            <person name="Eloe-Fadrosh E.A."/>
            <person name="Kyrpides N.C."/>
            <person name="Woyke T."/>
        </authorList>
    </citation>
    <scope>NUCLEOTIDE SEQUENCE</scope>
    <source>
        <strain evidence="2">GVMAG-M-3300018428-35</strain>
    </source>
</reference>
<dbReference type="AlphaFoldDB" id="A0A6C0BT51"/>
<evidence type="ECO:0000256" key="1">
    <source>
        <dbReference type="SAM" id="Phobius"/>
    </source>
</evidence>